<dbReference type="RefSeq" id="WP_342020895.1">
    <property type="nucleotide sequence ID" value="NZ_JBBYAK010000001.1"/>
</dbReference>
<protein>
    <submittedName>
        <fullName evidence="1">Uncharacterized protein</fullName>
    </submittedName>
</protein>
<proteinExistence type="predicted"/>
<comment type="caution">
    <text evidence="1">The sequence shown here is derived from an EMBL/GenBank/DDBJ whole genome shotgun (WGS) entry which is preliminary data.</text>
</comment>
<dbReference type="EMBL" id="JBBYAK010000001">
    <property type="protein sequence ID" value="MEL3959271.1"/>
    <property type="molecule type" value="Genomic_DNA"/>
</dbReference>
<evidence type="ECO:0000313" key="1">
    <source>
        <dbReference type="EMBL" id="MEL3959271.1"/>
    </source>
</evidence>
<name>A0ABU9K2B2_9BACI</name>
<accession>A0ABU9K2B2</accession>
<sequence length="44" mass="5208">METGRKSERNSDLSQLLQEYPEIKVNVAATDFERKVQQKRKINE</sequence>
<evidence type="ECO:0000313" key="2">
    <source>
        <dbReference type="Proteomes" id="UP001459714"/>
    </source>
</evidence>
<keyword evidence="2" id="KW-1185">Reference proteome</keyword>
<reference evidence="1 2" key="1">
    <citation type="submission" date="2024-03" db="EMBL/GenBank/DDBJ databases">
        <title>Bacilli Hybrid Assemblies.</title>
        <authorList>
            <person name="Kovac J."/>
        </authorList>
    </citation>
    <scope>NUCLEOTIDE SEQUENCE [LARGE SCALE GENOMIC DNA]</scope>
    <source>
        <strain evidence="1 2">FSL M8-0022</strain>
    </source>
</reference>
<organism evidence="1 2">
    <name type="scientific">Caldifermentibacillus hisashii</name>
    <dbReference type="NCBI Taxonomy" id="996558"/>
    <lineage>
        <taxon>Bacteria</taxon>
        <taxon>Bacillati</taxon>
        <taxon>Bacillota</taxon>
        <taxon>Bacilli</taxon>
        <taxon>Bacillales</taxon>
        <taxon>Bacillaceae</taxon>
        <taxon>Caldifermentibacillus</taxon>
    </lineage>
</organism>
<dbReference type="Proteomes" id="UP001459714">
    <property type="component" value="Unassembled WGS sequence"/>
</dbReference>
<gene>
    <name evidence="1" type="ORF">NST17_19135</name>
</gene>